<dbReference type="GO" id="GO:0019216">
    <property type="term" value="P:regulation of lipid metabolic process"/>
    <property type="evidence" value="ECO:0007669"/>
    <property type="project" value="TreeGrafter"/>
</dbReference>
<feature type="domain" description="Beta-lactamase-related" evidence="2">
    <location>
        <begin position="292"/>
        <end position="525"/>
    </location>
</feature>
<evidence type="ECO:0000313" key="4">
    <source>
        <dbReference type="Proteomes" id="UP001162480"/>
    </source>
</evidence>
<evidence type="ECO:0000259" key="2">
    <source>
        <dbReference type="Pfam" id="PF00144"/>
    </source>
</evidence>
<dbReference type="PANTHER" id="PTHR46520">
    <property type="entry name" value="SERINE BETA-LACTAMASE-LIKE PROTEIN LACTB, MITOCHONDRIAL"/>
    <property type="match status" value="1"/>
</dbReference>
<evidence type="ECO:0000313" key="3">
    <source>
        <dbReference type="EMBL" id="CAI9733180.1"/>
    </source>
</evidence>
<dbReference type="InterPro" id="IPR012338">
    <property type="entry name" value="Beta-lactam/transpept-like"/>
</dbReference>
<reference evidence="3" key="1">
    <citation type="submission" date="2023-08" db="EMBL/GenBank/DDBJ databases">
        <authorList>
            <person name="Alioto T."/>
            <person name="Alioto T."/>
            <person name="Gomez Garrido J."/>
        </authorList>
    </citation>
    <scope>NUCLEOTIDE SEQUENCE</scope>
</reference>
<protein>
    <recommendedName>
        <fullName evidence="2">Beta-lactamase-related domain-containing protein</fullName>
    </recommendedName>
</protein>
<feature type="compositionally biased region" description="Low complexity" evidence="1">
    <location>
        <begin position="224"/>
        <end position="265"/>
    </location>
</feature>
<dbReference type="GO" id="GO:0006508">
    <property type="term" value="P:proteolysis"/>
    <property type="evidence" value="ECO:0007669"/>
    <property type="project" value="TreeGrafter"/>
</dbReference>
<accession>A0AA36BEY4</accession>
<dbReference type="InterPro" id="IPR001466">
    <property type="entry name" value="Beta-lactam-related"/>
</dbReference>
<gene>
    <name evidence="3" type="ORF">OCTVUL_1B031346</name>
</gene>
<name>A0AA36BEY4_OCTVU</name>
<organism evidence="3 4">
    <name type="scientific">Octopus vulgaris</name>
    <name type="common">Common octopus</name>
    <dbReference type="NCBI Taxonomy" id="6645"/>
    <lineage>
        <taxon>Eukaryota</taxon>
        <taxon>Metazoa</taxon>
        <taxon>Spiralia</taxon>
        <taxon>Lophotrochozoa</taxon>
        <taxon>Mollusca</taxon>
        <taxon>Cephalopoda</taxon>
        <taxon>Coleoidea</taxon>
        <taxon>Octopodiformes</taxon>
        <taxon>Octopoda</taxon>
        <taxon>Incirrata</taxon>
        <taxon>Octopodidae</taxon>
        <taxon>Octopus</taxon>
    </lineage>
</organism>
<proteinExistence type="predicted"/>
<dbReference type="Gene3D" id="3.40.710.10">
    <property type="entry name" value="DD-peptidase/beta-lactamase superfamily"/>
    <property type="match status" value="2"/>
</dbReference>
<dbReference type="SUPFAM" id="SSF56601">
    <property type="entry name" value="beta-lactamase/transpeptidase-like"/>
    <property type="match status" value="1"/>
</dbReference>
<dbReference type="InterPro" id="IPR052794">
    <property type="entry name" value="Mito_Ser_Protease_LACTB"/>
</dbReference>
<dbReference type="Proteomes" id="UP001162480">
    <property type="component" value="Chromosome 14"/>
</dbReference>
<dbReference type="Pfam" id="PF00144">
    <property type="entry name" value="Beta-lactamase"/>
    <property type="match status" value="2"/>
</dbReference>
<feature type="domain" description="Beta-lactamase-related" evidence="2">
    <location>
        <begin position="128"/>
        <end position="213"/>
    </location>
</feature>
<dbReference type="GO" id="GO:0008233">
    <property type="term" value="F:peptidase activity"/>
    <property type="evidence" value="ECO:0007669"/>
    <property type="project" value="TreeGrafter"/>
</dbReference>
<sequence length="545" mass="61022">MTALANNRLRCLRSLLQRSTWTTRQHVTPQFCFKQYSSSFFRFRSTFREERSPRNLQNIFKSLLLRLGAGSAAVLLVGSYLYDGGGGNRQTLSTVAECRQPPEPQRLVKLPTAEKLTLEEAIVVAKDLAECKKAECSAPGLVIAVSIDGELVWSEGFGYADLENRIPYTPSTVTRIASISKSITMAAVAKMWENGLLDLNKPVQHYVPSFPEKEVDGEKDDSKSTNSTATKNNNTATKNNNTATTNNNNNNNNNNNTNNNNNNSKELAKLSECSNNSDYKMEEMYLKKTFKNVDESLMLFKDDPLVHKPGSKFLYTTHGWTLVSAVLEKSSNISLTKMMPSVFRDLGLHNTYLDRNKPIIYNRSRFYSVSKNGQMVNAPYIDNSYKWAGGGFLSTAEDLIKFGNAMLYSFQFDDNVSPLSTKTGQGMQNKEEARLKGYLKRKTMLDLWKPVEGAKVSEANDIYYGLGWELIPFKHEHAYCLKNRFYAFHTGNAVGASSILLILPRDSLQSETNPPKGVIVTAICNIGEVSLRKLALSVADLFDRV</sequence>
<dbReference type="PANTHER" id="PTHR46520:SF1">
    <property type="entry name" value="SERINE BETA-LACTAMASE-LIKE PROTEIN LACTB, MITOCHONDRIAL"/>
    <property type="match status" value="1"/>
</dbReference>
<feature type="region of interest" description="Disordered" evidence="1">
    <location>
        <begin position="210"/>
        <end position="265"/>
    </location>
</feature>
<evidence type="ECO:0000256" key="1">
    <source>
        <dbReference type="SAM" id="MobiDB-lite"/>
    </source>
</evidence>
<keyword evidence="4" id="KW-1185">Reference proteome</keyword>
<dbReference type="GO" id="GO:0005739">
    <property type="term" value="C:mitochondrion"/>
    <property type="evidence" value="ECO:0007669"/>
    <property type="project" value="TreeGrafter"/>
</dbReference>
<dbReference type="EMBL" id="OX597827">
    <property type="protein sequence ID" value="CAI9733180.1"/>
    <property type="molecule type" value="Genomic_DNA"/>
</dbReference>
<feature type="compositionally biased region" description="Basic and acidic residues" evidence="1">
    <location>
        <begin position="211"/>
        <end position="223"/>
    </location>
</feature>
<dbReference type="AlphaFoldDB" id="A0AA36BEY4"/>